<feature type="domain" description="Glycosyl transferase CAP10" evidence="3">
    <location>
        <begin position="147"/>
        <end position="382"/>
    </location>
</feature>
<accession>A0ABR1Z1K8</accession>
<dbReference type="Proteomes" id="UP001492380">
    <property type="component" value="Unassembled WGS sequence"/>
</dbReference>
<feature type="compositionally biased region" description="Basic and acidic residues" evidence="1">
    <location>
        <begin position="472"/>
        <end position="492"/>
    </location>
</feature>
<dbReference type="PANTHER" id="PTHR12203:SF107">
    <property type="entry name" value="GLYCOSYL TRANSFERASE CAP10 DOMAIN-CONTAINING PROTEIN"/>
    <property type="match status" value="1"/>
</dbReference>
<protein>
    <submittedName>
        <fullName evidence="4">Glycosyl transferase family 90-domain-containing protein</fullName>
    </submittedName>
</protein>
<feature type="compositionally biased region" description="Low complexity" evidence="1">
    <location>
        <begin position="493"/>
        <end position="511"/>
    </location>
</feature>
<proteinExistence type="predicted"/>
<dbReference type="EMBL" id="JBBWRZ010000002">
    <property type="protein sequence ID" value="KAK8244483.1"/>
    <property type="molecule type" value="Genomic_DNA"/>
</dbReference>
<dbReference type="PANTHER" id="PTHR12203">
    <property type="entry name" value="KDEL LYS-ASP-GLU-LEU CONTAINING - RELATED"/>
    <property type="match status" value="1"/>
</dbReference>
<dbReference type="Pfam" id="PF05686">
    <property type="entry name" value="Glyco_transf_90"/>
    <property type="match status" value="1"/>
</dbReference>
<feature type="region of interest" description="Disordered" evidence="1">
    <location>
        <begin position="426"/>
        <end position="534"/>
    </location>
</feature>
<sequence>MLFAATAVAFAVFLIGLASYEAKPHLERAGFRKIKLPHVSWWRFDSEKDALNYGLTDDQCDAAFPGLFQEIDRAREHFKENKIQEKDVRIGAGEEEITNSRSEFHAMIYNGQLIVVNETKGEPDRSRGLAALASLHRAMNAIPNPRELPNIEFVLDLHDRGEAGSPDKVRWTWARHKTNQNMWVVPDFDGWSYPDDAVGSYPQFRDEVMEAEVPLDDKIPQLAWRGSLGVNGGLRKALVEASENQTWSDVKSIDWRTRNNVIPMQDFCKYKYVAHTEGNTWSGRLRYLHNCNSVPVIHELDWVAHYYPLLRREGARQNYIHVERDFSDLSSAMEDLEARPDFVRAIAAESVSTFRDRYLTPAAEACYWRRLIHAWASVQAFEPRLYDYDGEVDVEVVQGETVRKGDGRRRRGMSWERYAFRTGHSNEHGFIEGGADECKAPKKEEEESKSSGLGLTSGLSHLLWGSSDDDKDTSSKDLDAKKESPKTQELKTEPQTPTPAVETPVTPTPSEAAKDTTKDAPNGKTAAPQWWWAA</sequence>
<keyword evidence="2" id="KW-0732">Signal</keyword>
<feature type="signal peptide" evidence="2">
    <location>
        <begin position="1"/>
        <end position="22"/>
    </location>
</feature>
<dbReference type="InterPro" id="IPR051091">
    <property type="entry name" value="O-Glucosyltr/Glycosyltrsf_90"/>
</dbReference>
<evidence type="ECO:0000313" key="5">
    <source>
        <dbReference type="Proteomes" id="UP001492380"/>
    </source>
</evidence>
<organism evidence="4 5">
    <name type="scientific">Phyllosticta capitalensis</name>
    <dbReference type="NCBI Taxonomy" id="121624"/>
    <lineage>
        <taxon>Eukaryota</taxon>
        <taxon>Fungi</taxon>
        <taxon>Dikarya</taxon>
        <taxon>Ascomycota</taxon>
        <taxon>Pezizomycotina</taxon>
        <taxon>Dothideomycetes</taxon>
        <taxon>Dothideomycetes incertae sedis</taxon>
        <taxon>Botryosphaeriales</taxon>
        <taxon>Phyllostictaceae</taxon>
        <taxon>Phyllosticta</taxon>
    </lineage>
</organism>
<feature type="compositionally biased region" description="Low complexity" evidence="1">
    <location>
        <begin position="450"/>
        <end position="466"/>
    </location>
</feature>
<dbReference type="InterPro" id="IPR006598">
    <property type="entry name" value="CAP10"/>
</dbReference>
<dbReference type="GO" id="GO:0016740">
    <property type="term" value="F:transferase activity"/>
    <property type="evidence" value="ECO:0007669"/>
    <property type="project" value="UniProtKB-KW"/>
</dbReference>
<evidence type="ECO:0000313" key="4">
    <source>
        <dbReference type="EMBL" id="KAK8244483.1"/>
    </source>
</evidence>
<evidence type="ECO:0000256" key="1">
    <source>
        <dbReference type="SAM" id="MobiDB-lite"/>
    </source>
</evidence>
<dbReference type="SMART" id="SM00672">
    <property type="entry name" value="CAP10"/>
    <property type="match status" value="1"/>
</dbReference>
<keyword evidence="5" id="KW-1185">Reference proteome</keyword>
<evidence type="ECO:0000256" key="2">
    <source>
        <dbReference type="SAM" id="SignalP"/>
    </source>
</evidence>
<evidence type="ECO:0000259" key="3">
    <source>
        <dbReference type="SMART" id="SM00672"/>
    </source>
</evidence>
<gene>
    <name evidence="4" type="ORF">HDK90DRAFT_407779</name>
</gene>
<keyword evidence="4" id="KW-0808">Transferase</keyword>
<feature type="compositionally biased region" description="Basic and acidic residues" evidence="1">
    <location>
        <begin position="426"/>
        <end position="449"/>
    </location>
</feature>
<feature type="chain" id="PRO_5045516264" evidence="2">
    <location>
        <begin position="23"/>
        <end position="534"/>
    </location>
</feature>
<name>A0ABR1Z1K8_9PEZI</name>
<comment type="caution">
    <text evidence="4">The sequence shown here is derived from an EMBL/GenBank/DDBJ whole genome shotgun (WGS) entry which is preliminary data.</text>
</comment>
<reference evidence="4 5" key="1">
    <citation type="submission" date="2024-04" db="EMBL/GenBank/DDBJ databases">
        <title>Phyllosticta paracitricarpa is synonymous to the EU quarantine fungus P. citricarpa based on phylogenomic analyses.</title>
        <authorList>
            <consortium name="Lawrence Berkeley National Laboratory"/>
            <person name="Van Ingen-Buijs V.A."/>
            <person name="Van Westerhoven A.C."/>
            <person name="Haridas S."/>
            <person name="Skiadas P."/>
            <person name="Martin F."/>
            <person name="Groenewald J.Z."/>
            <person name="Crous P.W."/>
            <person name="Seidl M.F."/>
        </authorList>
    </citation>
    <scope>NUCLEOTIDE SEQUENCE [LARGE SCALE GENOMIC DNA]</scope>
    <source>
        <strain evidence="4 5">CBS 123374</strain>
    </source>
</reference>